<dbReference type="EMBL" id="BARV01000257">
    <property type="protein sequence ID" value="GAH95850.1"/>
    <property type="molecule type" value="Genomic_DNA"/>
</dbReference>
<dbReference type="AlphaFoldDB" id="X1KQE4"/>
<reference evidence="2" key="1">
    <citation type="journal article" date="2014" name="Front. Microbiol.">
        <title>High frequency of phylogenetically diverse reductive dehalogenase-homologous genes in deep subseafloor sedimentary metagenomes.</title>
        <authorList>
            <person name="Kawai M."/>
            <person name="Futagami T."/>
            <person name="Toyoda A."/>
            <person name="Takaki Y."/>
            <person name="Nishi S."/>
            <person name="Hori S."/>
            <person name="Arai W."/>
            <person name="Tsubouchi T."/>
            <person name="Morono Y."/>
            <person name="Uchiyama I."/>
            <person name="Ito T."/>
            <person name="Fujiyama A."/>
            <person name="Inagaki F."/>
            <person name="Takami H."/>
        </authorList>
    </citation>
    <scope>NUCLEOTIDE SEQUENCE</scope>
    <source>
        <strain evidence="2">Expedition CK06-06</strain>
    </source>
</reference>
<evidence type="ECO:0000313" key="2">
    <source>
        <dbReference type="EMBL" id="GAH95850.1"/>
    </source>
</evidence>
<gene>
    <name evidence="2" type="ORF">S06H3_01112</name>
</gene>
<proteinExistence type="predicted"/>
<evidence type="ECO:0000256" key="1">
    <source>
        <dbReference type="SAM" id="Phobius"/>
    </source>
</evidence>
<comment type="caution">
    <text evidence="2">The sequence shown here is derived from an EMBL/GenBank/DDBJ whole genome shotgun (WGS) entry which is preliminary data.</text>
</comment>
<keyword evidence="1" id="KW-1133">Transmembrane helix</keyword>
<keyword evidence="1" id="KW-0812">Transmembrane</keyword>
<protein>
    <submittedName>
        <fullName evidence="2">Uncharacterized protein</fullName>
    </submittedName>
</protein>
<organism evidence="2">
    <name type="scientific">marine sediment metagenome</name>
    <dbReference type="NCBI Taxonomy" id="412755"/>
    <lineage>
        <taxon>unclassified sequences</taxon>
        <taxon>metagenomes</taxon>
        <taxon>ecological metagenomes</taxon>
    </lineage>
</organism>
<feature type="transmembrane region" description="Helical" evidence="1">
    <location>
        <begin position="411"/>
        <end position="432"/>
    </location>
</feature>
<keyword evidence="1" id="KW-0472">Membrane</keyword>
<name>X1KQE4_9ZZZZ</name>
<sequence length="436" mass="49415">MKNFHVLILSLFLTVFLSSLAFGSSFIFIEDFESYDLGYIAGQGDWTTCRGWISGYVGNVDPYRGEKHLYLPLPPSNVCNERVGTQIASGTISFFVKIPWPGGVKNTLQVGQWISSTSTNPSSFAQMRFIGGGDVKWTDSTGIHHFLCGTDANYTGINISWNATTNKVKYDCLGNTSGWVDVSSYSAVDFDYFNVIRVIVIEDGAATYYIDNIGLECAIGQCFVCQNLTECWSAGCSWFYNSETYTSSCYEPLGEMECGVFSNCQYCETQETCEAGFNCEWKDYGFGTQCYYEQYLPATTTVEWTIPDLEDCEPLSGVEKWLCEIKNFIAGIFYPSQEKLNELHNILLDFRQKFPFNYINIFTDFFKNIEEDIDEEASIPIKILGHEHNVDFSFWDATTTIGGITESFKNIIVDMTTALILLTFLVWLVSFLRRFF</sequence>
<accession>X1KQE4</accession>